<gene>
    <name evidence="3" type="ORF">GLAREA_04036</name>
</gene>
<keyword evidence="4" id="KW-1185">Reference proteome</keyword>
<proteinExistence type="predicted"/>
<dbReference type="GO" id="GO:0005743">
    <property type="term" value="C:mitochondrial inner membrane"/>
    <property type="evidence" value="ECO:0007669"/>
    <property type="project" value="TreeGrafter"/>
</dbReference>
<evidence type="ECO:0000313" key="3">
    <source>
        <dbReference type="EMBL" id="EPE31069.1"/>
    </source>
</evidence>
<evidence type="ECO:0008006" key="5">
    <source>
        <dbReference type="Google" id="ProtNLM"/>
    </source>
</evidence>
<keyword evidence="2" id="KW-0472">Membrane</keyword>
<evidence type="ECO:0000256" key="1">
    <source>
        <dbReference type="SAM" id="MobiDB-lite"/>
    </source>
</evidence>
<dbReference type="HOGENOM" id="CLU_043838_2_0_1"/>
<dbReference type="OMA" id="PFFYLAY"/>
<keyword evidence="2" id="KW-0812">Transmembrane</keyword>
<organism evidence="3 4">
    <name type="scientific">Glarea lozoyensis (strain ATCC 20868 / MF5171)</name>
    <dbReference type="NCBI Taxonomy" id="1116229"/>
    <lineage>
        <taxon>Eukaryota</taxon>
        <taxon>Fungi</taxon>
        <taxon>Dikarya</taxon>
        <taxon>Ascomycota</taxon>
        <taxon>Pezizomycotina</taxon>
        <taxon>Leotiomycetes</taxon>
        <taxon>Helotiales</taxon>
        <taxon>Helotiaceae</taxon>
        <taxon>Glarea</taxon>
    </lineage>
</organism>
<dbReference type="Pfam" id="PF10173">
    <property type="entry name" value="Mit_KHE1"/>
    <property type="match status" value="1"/>
</dbReference>
<accession>S3D1M6</accession>
<dbReference type="RefSeq" id="XP_008082480.1">
    <property type="nucleotide sequence ID" value="XM_008084289.1"/>
</dbReference>
<evidence type="ECO:0000313" key="4">
    <source>
        <dbReference type="Proteomes" id="UP000016922"/>
    </source>
</evidence>
<dbReference type="OrthoDB" id="5562676at2759"/>
<reference evidence="3 4" key="1">
    <citation type="journal article" date="2013" name="BMC Genomics">
        <title>Genomics-driven discovery of the pneumocandin biosynthetic gene cluster in the fungus Glarea lozoyensis.</title>
        <authorList>
            <person name="Chen L."/>
            <person name="Yue Q."/>
            <person name="Zhang X."/>
            <person name="Xiang M."/>
            <person name="Wang C."/>
            <person name="Li S."/>
            <person name="Che Y."/>
            <person name="Ortiz-Lopez F.J."/>
            <person name="Bills G.F."/>
            <person name="Liu X."/>
            <person name="An Z."/>
        </authorList>
    </citation>
    <scope>NUCLEOTIDE SEQUENCE [LARGE SCALE GENOMIC DNA]</scope>
    <source>
        <strain evidence="4">ATCC 20868 / MF5171</strain>
    </source>
</reference>
<evidence type="ECO:0000256" key="2">
    <source>
        <dbReference type="SAM" id="Phobius"/>
    </source>
</evidence>
<name>S3D1M6_GLAL2</name>
<dbReference type="eggNOG" id="KOG4539">
    <property type="taxonomic scope" value="Eukaryota"/>
</dbReference>
<dbReference type="GO" id="GO:0006813">
    <property type="term" value="P:potassium ion transport"/>
    <property type="evidence" value="ECO:0007669"/>
    <property type="project" value="TreeGrafter"/>
</dbReference>
<dbReference type="InterPro" id="IPR018786">
    <property type="entry name" value="Mit_KHE1"/>
</dbReference>
<dbReference type="GO" id="GO:1902600">
    <property type="term" value="P:proton transmembrane transport"/>
    <property type="evidence" value="ECO:0007669"/>
    <property type="project" value="TreeGrafter"/>
</dbReference>
<feature type="transmembrane region" description="Helical" evidence="2">
    <location>
        <begin position="127"/>
        <end position="147"/>
    </location>
</feature>
<sequence>MRLFLLPISTRRTLLYCKRLDVANAESSSWLDKGTAKAANIWAGWEQKEKGWQKKVVDYGNQALKRIPYEEWGLKSIPALSTRKEAAEESGKDKVEVIFPASLIPESNVLDVLKKLGTERQSLHRKWLIGSFIGMPISAPVALIPIIPNLPFFYLCYRAYSNYKALAGSKHVEFLVDKQLVAPKPSTILDQLYSNGKQPFQNDVAPPSAQAPSTDATEQMILHKSICKPIATELGVPELEIELDRAIWQVEKELQLEKEQREEKKELEERKKSASGDKME</sequence>
<keyword evidence="2" id="KW-1133">Transmembrane helix</keyword>
<dbReference type="EMBL" id="KE145363">
    <property type="protein sequence ID" value="EPE31069.1"/>
    <property type="molecule type" value="Genomic_DNA"/>
</dbReference>
<dbReference type="PANTHER" id="PTHR28062">
    <property type="entry name" value="K+-H+ EXCHANGE-LIKE PROTEIN"/>
    <property type="match status" value="1"/>
</dbReference>
<dbReference type="KEGG" id="glz:GLAREA_04036"/>
<protein>
    <recommendedName>
        <fullName evidence="5">Mitochondrial K+-H+ exchange-related-domain-containing protein</fullName>
    </recommendedName>
</protein>
<feature type="region of interest" description="Disordered" evidence="1">
    <location>
        <begin position="258"/>
        <end position="280"/>
    </location>
</feature>
<dbReference type="PANTHER" id="PTHR28062:SF1">
    <property type="entry name" value="TRANSMEMBRANE PROTEIN"/>
    <property type="match status" value="1"/>
</dbReference>
<dbReference type="AlphaFoldDB" id="S3D1M6"/>
<dbReference type="Proteomes" id="UP000016922">
    <property type="component" value="Unassembled WGS sequence"/>
</dbReference>
<dbReference type="GeneID" id="19463091"/>